<dbReference type="KEGG" id="sasa:106613978"/>
<dbReference type="RefSeq" id="XP_014072345.2">
    <property type="nucleotide sequence ID" value="XM_014216870.2"/>
</dbReference>
<evidence type="ECO:0000313" key="3">
    <source>
        <dbReference type="RefSeq" id="XP_014072345.2"/>
    </source>
</evidence>
<dbReference type="AlphaFoldDB" id="A0A1S3T6Y2"/>
<proteinExistence type="predicted"/>
<feature type="compositionally biased region" description="Basic and acidic residues" evidence="1">
    <location>
        <begin position="108"/>
        <end position="118"/>
    </location>
</feature>
<accession>A0A1S3T6Y2</accession>
<feature type="compositionally biased region" description="Low complexity" evidence="1">
    <location>
        <begin position="86"/>
        <end position="100"/>
    </location>
</feature>
<sequence length="178" mass="20132">MEPQDRPQPGTMPRINRVRPGKGDVKVSVVNMCGPSSSTILRKIYQQTALSINSQYPVQRSKPWSYAPHLMGLAPVPVTPRPLLCSTRTSRGTEPTTPTTLQAGTPHSSDRERQDRSRVWPCRQRQRERLRPLCIAEVSSPTVEQRRGIQPLCQPLRTTKIHQSAYEVCAVHCSTIRW</sequence>
<gene>
    <name evidence="3" type="primary">LOC106613978</name>
</gene>
<keyword evidence="2" id="KW-1185">Reference proteome</keyword>
<dbReference type="Proteomes" id="UP001652741">
    <property type="component" value="Chromosome ssa10"/>
</dbReference>
<organism evidence="2 3">
    <name type="scientific">Salmo salar</name>
    <name type="common">Atlantic salmon</name>
    <dbReference type="NCBI Taxonomy" id="8030"/>
    <lineage>
        <taxon>Eukaryota</taxon>
        <taxon>Metazoa</taxon>
        <taxon>Chordata</taxon>
        <taxon>Craniata</taxon>
        <taxon>Vertebrata</taxon>
        <taxon>Euteleostomi</taxon>
        <taxon>Actinopterygii</taxon>
        <taxon>Neopterygii</taxon>
        <taxon>Teleostei</taxon>
        <taxon>Protacanthopterygii</taxon>
        <taxon>Salmoniformes</taxon>
        <taxon>Salmonidae</taxon>
        <taxon>Salmoninae</taxon>
        <taxon>Salmo</taxon>
    </lineage>
</organism>
<feature type="region of interest" description="Disordered" evidence="1">
    <location>
        <begin position="83"/>
        <end position="121"/>
    </location>
</feature>
<protein>
    <submittedName>
        <fullName evidence="3">Uncharacterized protein isoform X1</fullName>
    </submittedName>
</protein>
<dbReference type="GeneID" id="106613978"/>
<evidence type="ECO:0000313" key="2">
    <source>
        <dbReference type="Proteomes" id="UP001652741"/>
    </source>
</evidence>
<feature type="region of interest" description="Disordered" evidence="1">
    <location>
        <begin position="1"/>
        <end position="21"/>
    </location>
</feature>
<reference evidence="3" key="1">
    <citation type="submission" date="2025-08" db="UniProtKB">
        <authorList>
            <consortium name="RefSeq"/>
        </authorList>
    </citation>
    <scope>IDENTIFICATION</scope>
</reference>
<evidence type="ECO:0000256" key="1">
    <source>
        <dbReference type="SAM" id="MobiDB-lite"/>
    </source>
</evidence>
<name>A0A1S3T6Y2_SALSA</name>